<gene>
    <name evidence="1" type="ORF">CK240_07135</name>
</gene>
<dbReference type="AlphaFoldDB" id="A0A2A2GLE8"/>
<proteinExistence type="predicted"/>
<evidence type="ECO:0008006" key="3">
    <source>
        <dbReference type="Google" id="ProtNLM"/>
    </source>
</evidence>
<keyword evidence="2" id="KW-1185">Reference proteome</keyword>
<protein>
    <recommendedName>
        <fullName evidence="3">Flagellar assembly protein FliH/Type III secretion system HrpE domain-containing protein</fullName>
    </recommendedName>
</protein>
<dbReference type="Proteomes" id="UP000218023">
    <property type="component" value="Unassembled WGS sequence"/>
</dbReference>
<dbReference type="EMBL" id="NSJZ01000004">
    <property type="protein sequence ID" value="PAU97729.1"/>
    <property type="molecule type" value="Genomic_DNA"/>
</dbReference>
<comment type="caution">
    <text evidence="1">The sequence shown here is derived from an EMBL/GenBank/DDBJ whole genome shotgun (WGS) entry which is preliminary data.</text>
</comment>
<evidence type="ECO:0000313" key="2">
    <source>
        <dbReference type="Proteomes" id="UP000218023"/>
    </source>
</evidence>
<evidence type="ECO:0000313" key="1">
    <source>
        <dbReference type="EMBL" id="PAU97729.1"/>
    </source>
</evidence>
<dbReference type="OrthoDB" id="7772817at2"/>
<reference evidence="1 2" key="1">
    <citation type="submission" date="2017-09" db="EMBL/GenBank/DDBJ databases">
        <title>Paracoccus alkalisoli sp. nov., isolated from saline alkaline soil.</title>
        <authorList>
            <person name="Dong X."/>
            <person name="Zhang G."/>
        </authorList>
    </citation>
    <scope>NUCLEOTIDE SEQUENCE [LARGE SCALE GENOMIC DNA]</scope>
    <source>
        <strain evidence="1 2">WN007</strain>
    </source>
</reference>
<organism evidence="1 2">
    <name type="scientific">Paracoccus salipaludis</name>
    <dbReference type="NCBI Taxonomy" id="2032623"/>
    <lineage>
        <taxon>Bacteria</taxon>
        <taxon>Pseudomonadati</taxon>
        <taxon>Pseudomonadota</taxon>
        <taxon>Alphaproteobacteria</taxon>
        <taxon>Rhodobacterales</taxon>
        <taxon>Paracoccaceae</taxon>
        <taxon>Paracoccus</taxon>
    </lineage>
</organism>
<name>A0A2A2GLE8_9RHOB</name>
<dbReference type="RefSeq" id="WP_095639644.1">
    <property type="nucleotide sequence ID" value="NZ_NSJZ01000004.1"/>
</dbReference>
<sequence length="186" mass="19000">MGALLQLERFDLGAEKPAPPPVFAQSDLEAAFAEGLAQGRQEAEAQRLGQICGALVALSERLAAESAARAASAEDQLHAIAPLIGALLDGIIPAVARGRLEAALLAELRQLAASVTPLAATIRCGPDMAAFVSACLAATGIEAIGIDPSGPEGTVEAEMLGGLATWSVAQAAGQLRDLVCEMMEME</sequence>
<accession>A0A2A2GLE8</accession>